<feature type="transmembrane region" description="Helical" evidence="2">
    <location>
        <begin position="6"/>
        <end position="28"/>
    </location>
</feature>
<keyword evidence="2" id="KW-0812">Transmembrane</keyword>
<sequence length="174" mass="19237">MTKNGIRGFAAGILIATAVFAFFYYLIFNEGTQSSAQKVVKQTPLTEATVTQYLTSHHRKAIDVDAYNQWQAANTKATAKTDQTAKKSKSNPKPKTNSGKAKTVTYNLNIKAGMLPGDISNSLVQAKILKSNQKNAFDQYMHSKKLEKYVQLGTFKVSSDMSIQKIAQVITKNH</sequence>
<keyword evidence="2" id="KW-0472">Membrane</keyword>
<accession>A0A4Z0GSV2</accession>
<evidence type="ECO:0008006" key="5">
    <source>
        <dbReference type="Google" id="ProtNLM"/>
    </source>
</evidence>
<proteinExistence type="predicted"/>
<protein>
    <recommendedName>
        <fullName evidence="5">Endolytic transglycosylase MltG</fullName>
    </recommendedName>
</protein>
<reference evidence="3 4" key="1">
    <citation type="journal article" date="2015" name="Int. J. Syst. Evol. Microbiol.">
        <title>Sporolactobacillus shoreae sp. nov. and Sporolactobacillus spathodeae sp. nov., two spore-forming lactic acid bacteria isolated from tree barks in Thailand.</title>
        <authorList>
            <person name="Thamacharoensuk T."/>
            <person name="Kitahara M."/>
            <person name="Ohkuma M."/>
            <person name="Thongchul N."/>
            <person name="Tanasupawat S."/>
        </authorList>
    </citation>
    <scope>NUCLEOTIDE SEQUENCE [LARGE SCALE GENOMIC DNA]</scope>
    <source>
        <strain evidence="3 4">BK92</strain>
    </source>
</reference>
<dbReference type="Gene3D" id="3.30.1490.480">
    <property type="entry name" value="Endolytic murein transglycosylase"/>
    <property type="match status" value="1"/>
</dbReference>
<gene>
    <name evidence="3" type="ORF">E4665_04620</name>
</gene>
<keyword evidence="4" id="KW-1185">Reference proteome</keyword>
<keyword evidence="2" id="KW-1133">Transmembrane helix</keyword>
<evidence type="ECO:0000256" key="1">
    <source>
        <dbReference type="SAM" id="MobiDB-lite"/>
    </source>
</evidence>
<comment type="caution">
    <text evidence="3">The sequence shown here is derived from an EMBL/GenBank/DDBJ whole genome shotgun (WGS) entry which is preliminary data.</text>
</comment>
<name>A0A4Z0GSV2_9BACL</name>
<dbReference type="Proteomes" id="UP000298347">
    <property type="component" value="Unassembled WGS sequence"/>
</dbReference>
<evidence type="ECO:0000313" key="3">
    <source>
        <dbReference type="EMBL" id="TGA99607.1"/>
    </source>
</evidence>
<dbReference type="OrthoDB" id="2138957at2"/>
<feature type="region of interest" description="Disordered" evidence="1">
    <location>
        <begin position="77"/>
        <end position="101"/>
    </location>
</feature>
<dbReference type="AlphaFoldDB" id="A0A4Z0GSV2"/>
<dbReference type="EMBL" id="SRJD01000003">
    <property type="protein sequence ID" value="TGA99607.1"/>
    <property type="molecule type" value="Genomic_DNA"/>
</dbReference>
<dbReference type="RefSeq" id="WP_135347630.1">
    <property type="nucleotide sequence ID" value="NZ_SRJD01000003.1"/>
</dbReference>
<evidence type="ECO:0000313" key="4">
    <source>
        <dbReference type="Proteomes" id="UP000298347"/>
    </source>
</evidence>
<organism evidence="3 4">
    <name type="scientific">Sporolactobacillus shoreae</name>
    <dbReference type="NCBI Taxonomy" id="1465501"/>
    <lineage>
        <taxon>Bacteria</taxon>
        <taxon>Bacillati</taxon>
        <taxon>Bacillota</taxon>
        <taxon>Bacilli</taxon>
        <taxon>Bacillales</taxon>
        <taxon>Sporolactobacillaceae</taxon>
        <taxon>Sporolactobacillus</taxon>
    </lineage>
</organism>
<evidence type="ECO:0000256" key="2">
    <source>
        <dbReference type="SAM" id="Phobius"/>
    </source>
</evidence>